<keyword evidence="2" id="KW-1185">Reference proteome</keyword>
<reference evidence="1" key="1">
    <citation type="submission" date="2023-06" db="EMBL/GenBank/DDBJ databases">
        <title>Genome-scale phylogeny and comparative genomics of the fungal order Sordariales.</title>
        <authorList>
            <consortium name="Lawrence Berkeley National Laboratory"/>
            <person name="Hensen N."/>
            <person name="Bonometti L."/>
            <person name="Westerberg I."/>
            <person name="Brannstrom I.O."/>
            <person name="Guillou S."/>
            <person name="Cros-Aarteil S."/>
            <person name="Calhoun S."/>
            <person name="Haridas S."/>
            <person name="Kuo A."/>
            <person name="Mondo S."/>
            <person name="Pangilinan J."/>
            <person name="Riley R."/>
            <person name="LaButti K."/>
            <person name="Andreopoulos B."/>
            <person name="Lipzen A."/>
            <person name="Chen C."/>
            <person name="Yanf M."/>
            <person name="Daum C."/>
            <person name="Ng V."/>
            <person name="Clum A."/>
            <person name="Steindorff A."/>
            <person name="Ohm R."/>
            <person name="Martin F."/>
            <person name="Silar P."/>
            <person name="Natvig D."/>
            <person name="Lalanne C."/>
            <person name="Gautier V."/>
            <person name="Ament-velasquez S.L."/>
            <person name="Kruys A."/>
            <person name="Hutchinson M.I."/>
            <person name="Powell A.J."/>
            <person name="Barry K."/>
            <person name="Miller A.N."/>
            <person name="Grigoriev I.V."/>
            <person name="Debuchy R."/>
            <person name="Gladieux P."/>
            <person name="Thoren M.H."/>
            <person name="Johannesson H."/>
        </authorList>
    </citation>
    <scope>NUCLEOTIDE SEQUENCE</scope>
    <source>
        <strain evidence="1">SMH3187-1</strain>
    </source>
</reference>
<dbReference type="Proteomes" id="UP001172155">
    <property type="component" value="Unassembled WGS sequence"/>
</dbReference>
<evidence type="ECO:0000313" key="1">
    <source>
        <dbReference type="EMBL" id="KAK0743512.1"/>
    </source>
</evidence>
<dbReference type="AlphaFoldDB" id="A0AA40EQE4"/>
<gene>
    <name evidence="1" type="ORF">B0T18DRAFT_185707</name>
</gene>
<accession>A0AA40EQE4</accession>
<comment type="caution">
    <text evidence="1">The sequence shown here is derived from an EMBL/GenBank/DDBJ whole genome shotgun (WGS) entry which is preliminary data.</text>
</comment>
<organism evidence="1 2">
    <name type="scientific">Schizothecium vesticola</name>
    <dbReference type="NCBI Taxonomy" id="314040"/>
    <lineage>
        <taxon>Eukaryota</taxon>
        <taxon>Fungi</taxon>
        <taxon>Dikarya</taxon>
        <taxon>Ascomycota</taxon>
        <taxon>Pezizomycotina</taxon>
        <taxon>Sordariomycetes</taxon>
        <taxon>Sordariomycetidae</taxon>
        <taxon>Sordariales</taxon>
        <taxon>Schizotheciaceae</taxon>
        <taxon>Schizothecium</taxon>
    </lineage>
</organism>
<proteinExistence type="predicted"/>
<name>A0AA40EQE4_9PEZI</name>
<dbReference type="EMBL" id="JAUKUD010000005">
    <property type="protein sequence ID" value="KAK0743512.1"/>
    <property type="molecule type" value="Genomic_DNA"/>
</dbReference>
<sequence length="139" mass="15135">MDWAENTLAVTGAGCVGEPATGRLFPAPGFIVSTCHHHPSLEPMRQIAARYAAPSPRLQSVRQDGRAAWPKSAVFPAMAPRPHPLSPRYETPCVPNHRIDRHVVASAWHPLSSLPPPWVSFSSPDIFCPVSSPDTMPSR</sequence>
<protein>
    <submittedName>
        <fullName evidence="1">Uncharacterized protein</fullName>
    </submittedName>
</protein>
<evidence type="ECO:0000313" key="2">
    <source>
        <dbReference type="Proteomes" id="UP001172155"/>
    </source>
</evidence>